<dbReference type="SUPFAM" id="SSF56349">
    <property type="entry name" value="DNA breaking-rejoining enzymes"/>
    <property type="match status" value="1"/>
</dbReference>
<name>A0ABP8P034_9NOCA</name>
<dbReference type="Proteomes" id="UP001501183">
    <property type="component" value="Unassembled WGS sequence"/>
</dbReference>
<accession>A0ABP8P034</accession>
<dbReference type="InterPro" id="IPR013762">
    <property type="entry name" value="Integrase-like_cat_sf"/>
</dbReference>
<dbReference type="EMBL" id="BAABFB010000038">
    <property type="protein sequence ID" value="GAA4479077.1"/>
    <property type="molecule type" value="Genomic_DNA"/>
</dbReference>
<dbReference type="InterPro" id="IPR011010">
    <property type="entry name" value="DNA_brk_join_enz"/>
</dbReference>
<evidence type="ECO:0000313" key="4">
    <source>
        <dbReference type="Proteomes" id="UP001501183"/>
    </source>
</evidence>
<evidence type="ECO:0000256" key="1">
    <source>
        <dbReference type="ARBA" id="ARBA00023172"/>
    </source>
</evidence>
<proteinExistence type="predicted"/>
<keyword evidence="1" id="KW-0233">DNA recombination</keyword>
<dbReference type="CDD" id="cd00397">
    <property type="entry name" value="DNA_BRE_C"/>
    <property type="match status" value="1"/>
</dbReference>
<comment type="caution">
    <text evidence="3">The sequence shown here is derived from an EMBL/GenBank/DDBJ whole genome shotgun (WGS) entry which is preliminary data.</text>
</comment>
<protein>
    <recommendedName>
        <fullName evidence="2">Tyr recombinase domain-containing protein</fullName>
    </recommendedName>
</protein>
<keyword evidence="4" id="KW-1185">Reference proteome</keyword>
<evidence type="ECO:0000313" key="3">
    <source>
        <dbReference type="EMBL" id="GAA4479077.1"/>
    </source>
</evidence>
<dbReference type="PROSITE" id="PS51898">
    <property type="entry name" value="TYR_RECOMBINASE"/>
    <property type="match status" value="1"/>
</dbReference>
<evidence type="ECO:0000259" key="2">
    <source>
        <dbReference type="PROSITE" id="PS51898"/>
    </source>
</evidence>
<dbReference type="InterPro" id="IPR050090">
    <property type="entry name" value="Tyrosine_recombinase_XerCD"/>
</dbReference>
<dbReference type="InterPro" id="IPR002104">
    <property type="entry name" value="Integrase_catalytic"/>
</dbReference>
<gene>
    <name evidence="3" type="ORF">GCM10023094_23650</name>
</gene>
<feature type="domain" description="Tyr recombinase" evidence="2">
    <location>
        <begin position="72"/>
        <end position="243"/>
    </location>
</feature>
<reference evidence="4" key="1">
    <citation type="journal article" date="2019" name="Int. J. Syst. Evol. Microbiol.">
        <title>The Global Catalogue of Microorganisms (GCM) 10K type strain sequencing project: providing services to taxonomists for standard genome sequencing and annotation.</title>
        <authorList>
            <consortium name="The Broad Institute Genomics Platform"/>
            <consortium name="The Broad Institute Genome Sequencing Center for Infectious Disease"/>
            <person name="Wu L."/>
            <person name="Ma J."/>
        </authorList>
    </citation>
    <scope>NUCLEOTIDE SEQUENCE [LARGE SCALE GENOMIC DNA]</scope>
    <source>
        <strain evidence="4">JCM 32206</strain>
    </source>
</reference>
<dbReference type="Pfam" id="PF00589">
    <property type="entry name" value="Phage_integrase"/>
    <property type="match status" value="1"/>
</dbReference>
<dbReference type="Gene3D" id="1.10.443.10">
    <property type="entry name" value="Intergrase catalytic core"/>
    <property type="match status" value="1"/>
</dbReference>
<dbReference type="PANTHER" id="PTHR30349:SF64">
    <property type="entry name" value="PROPHAGE INTEGRASE INTD-RELATED"/>
    <property type="match status" value="1"/>
</dbReference>
<sequence>MSEASPADYEPITRGGVTGTQLVAMAGRQQWSNEHRRGLRTSLMQLYEWAVSNGHAAENPARALPKVPESSPKPRPATDRIWRALLMAAGPRERIMARLACEVGLRRGEVARAHTRDLVEEVDGYALVVLGKGNKQRIVPIPDDLADEIARGPGGHTIGRGREGYLFPGETEGHLSPGHVGKLIGDLMPEGWSMHKLRHRFATKAFAGTGNLRAVQEALGHASVATTERYTAVARTEVRAAVNAAAVRARPAA</sequence>
<organism evidence="3 4">
    <name type="scientific">Rhodococcus olei</name>
    <dbReference type="NCBI Taxonomy" id="2161675"/>
    <lineage>
        <taxon>Bacteria</taxon>
        <taxon>Bacillati</taxon>
        <taxon>Actinomycetota</taxon>
        <taxon>Actinomycetes</taxon>
        <taxon>Mycobacteriales</taxon>
        <taxon>Nocardiaceae</taxon>
        <taxon>Rhodococcus</taxon>
    </lineage>
</organism>
<dbReference type="PANTHER" id="PTHR30349">
    <property type="entry name" value="PHAGE INTEGRASE-RELATED"/>
    <property type="match status" value="1"/>
</dbReference>